<organism evidence="1">
    <name type="scientific">marine sediment metagenome</name>
    <dbReference type="NCBI Taxonomy" id="412755"/>
    <lineage>
        <taxon>unclassified sequences</taxon>
        <taxon>metagenomes</taxon>
        <taxon>ecological metagenomes</taxon>
    </lineage>
</organism>
<comment type="caution">
    <text evidence="1">The sequence shown here is derived from an EMBL/GenBank/DDBJ whole genome shotgun (WGS) entry which is preliminary data.</text>
</comment>
<name>A0A0F9GLJ8_9ZZZZ</name>
<dbReference type="SUPFAM" id="SSF49503">
    <property type="entry name" value="Cupredoxins"/>
    <property type="match status" value="1"/>
</dbReference>
<proteinExistence type="predicted"/>
<evidence type="ECO:0008006" key="2">
    <source>
        <dbReference type="Google" id="ProtNLM"/>
    </source>
</evidence>
<protein>
    <recommendedName>
        <fullName evidence="2">EfeO-type cupredoxin-like domain-containing protein</fullName>
    </recommendedName>
</protein>
<evidence type="ECO:0000313" key="1">
    <source>
        <dbReference type="EMBL" id="KKL99688.1"/>
    </source>
</evidence>
<gene>
    <name evidence="1" type="ORF">LCGC14_1811950</name>
</gene>
<reference evidence="1" key="1">
    <citation type="journal article" date="2015" name="Nature">
        <title>Complex archaea that bridge the gap between prokaryotes and eukaryotes.</title>
        <authorList>
            <person name="Spang A."/>
            <person name="Saw J.H."/>
            <person name="Jorgensen S.L."/>
            <person name="Zaremba-Niedzwiedzka K."/>
            <person name="Martijn J."/>
            <person name="Lind A.E."/>
            <person name="van Eijk R."/>
            <person name="Schleper C."/>
            <person name="Guy L."/>
            <person name="Ettema T.J."/>
        </authorList>
    </citation>
    <scope>NUCLEOTIDE SEQUENCE</scope>
</reference>
<dbReference type="AlphaFoldDB" id="A0A0F9GLJ8"/>
<dbReference type="Gene3D" id="2.60.40.420">
    <property type="entry name" value="Cupredoxins - blue copper proteins"/>
    <property type="match status" value="1"/>
</dbReference>
<accession>A0A0F9GLJ8</accession>
<dbReference type="InterPro" id="IPR008972">
    <property type="entry name" value="Cupredoxin"/>
</dbReference>
<dbReference type="EMBL" id="LAZR01017614">
    <property type="protein sequence ID" value="KKL99688.1"/>
    <property type="molecule type" value="Genomic_DNA"/>
</dbReference>
<sequence length="137" mass="15260">MLTRILGVLAAVVMLATFAVAQEHESEPVTATLGPDGVQRLEMEGGEYYFKPENVVLKLGVPVELFVRKTPGFIPHNIVMDSGDAGMSFKENFDKKGITIKFTPTETGDFEFWCDKKFLFFKSHRAKGMEGTIEVIP</sequence>